<reference evidence="2 3" key="1">
    <citation type="submission" date="2020-08" db="EMBL/GenBank/DDBJ databases">
        <title>Genomic Encyclopedia of Type Strains, Phase IV (KMG-IV): sequencing the most valuable type-strain genomes for metagenomic binning, comparative biology and taxonomic classification.</title>
        <authorList>
            <person name="Goeker M."/>
        </authorList>
    </citation>
    <scope>NUCLEOTIDE SEQUENCE [LARGE SCALE GENOMIC DNA]</scope>
    <source>
        <strain evidence="2 3">DSM 11275</strain>
    </source>
</reference>
<feature type="region of interest" description="Disordered" evidence="1">
    <location>
        <begin position="1"/>
        <end position="27"/>
    </location>
</feature>
<dbReference type="Proteomes" id="UP000539075">
    <property type="component" value="Unassembled WGS sequence"/>
</dbReference>
<accession>A0A7W8C457</accession>
<evidence type="ECO:0000313" key="3">
    <source>
        <dbReference type="Proteomes" id="UP000539075"/>
    </source>
</evidence>
<sequence>MLLPDFTRMGPSARRSMPRGFSLKPKHDGMAFSVASRAFRTQARGYGSMPPHAE</sequence>
<organism evidence="2 3">
    <name type="scientific">Desulfovibrio intestinalis</name>
    <dbReference type="NCBI Taxonomy" id="58621"/>
    <lineage>
        <taxon>Bacteria</taxon>
        <taxon>Pseudomonadati</taxon>
        <taxon>Thermodesulfobacteriota</taxon>
        <taxon>Desulfovibrionia</taxon>
        <taxon>Desulfovibrionales</taxon>
        <taxon>Desulfovibrionaceae</taxon>
        <taxon>Desulfovibrio</taxon>
    </lineage>
</organism>
<dbReference type="RefSeq" id="WP_183721429.1">
    <property type="nucleotide sequence ID" value="NZ_JACHGO010000008.1"/>
</dbReference>
<proteinExistence type="predicted"/>
<dbReference type="AlphaFoldDB" id="A0A7W8C457"/>
<comment type="caution">
    <text evidence="2">The sequence shown here is derived from an EMBL/GenBank/DDBJ whole genome shotgun (WGS) entry which is preliminary data.</text>
</comment>
<protein>
    <submittedName>
        <fullName evidence="2">Uncharacterized protein</fullName>
    </submittedName>
</protein>
<evidence type="ECO:0000256" key="1">
    <source>
        <dbReference type="SAM" id="MobiDB-lite"/>
    </source>
</evidence>
<dbReference type="EMBL" id="JACHGO010000008">
    <property type="protein sequence ID" value="MBB5144448.1"/>
    <property type="molecule type" value="Genomic_DNA"/>
</dbReference>
<name>A0A7W8C457_9BACT</name>
<gene>
    <name evidence="2" type="ORF">HNQ38_002563</name>
</gene>
<keyword evidence="3" id="KW-1185">Reference proteome</keyword>
<evidence type="ECO:0000313" key="2">
    <source>
        <dbReference type="EMBL" id="MBB5144448.1"/>
    </source>
</evidence>